<dbReference type="AlphaFoldDB" id="A0A930VJX6"/>
<dbReference type="RefSeq" id="WP_194708425.1">
    <property type="nucleotide sequence ID" value="NZ_JADKPN010000014.1"/>
</dbReference>
<dbReference type="EMBL" id="JADKPN010000014">
    <property type="protein sequence ID" value="MBF4765235.1"/>
    <property type="molecule type" value="Genomic_DNA"/>
</dbReference>
<keyword evidence="2" id="KW-1185">Reference proteome</keyword>
<evidence type="ECO:0000313" key="2">
    <source>
        <dbReference type="Proteomes" id="UP000640489"/>
    </source>
</evidence>
<dbReference type="Proteomes" id="UP000640489">
    <property type="component" value="Unassembled WGS sequence"/>
</dbReference>
<sequence length="122" mass="13820">MATWEDVDDLVKGLPDARATTAHEGSPSWSAGRHQFARLRWDDDGRELLQSWSGDMSLGDALQGRREVFPVVHTFRYRVSTWAVLERLSRREVAELLLDSYAIRGGVKRGEAVDEAAYFARV</sequence>
<proteinExistence type="predicted"/>
<organism evidence="1 2">
    <name type="scientific">Nocardioides islandensis</name>
    <dbReference type="NCBI Taxonomy" id="433663"/>
    <lineage>
        <taxon>Bacteria</taxon>
        <taxon>Bacillati</taxon>
        <taxon>Actinomycetota</taxon>
        <taxon>Actinomycetes</taxon>
        <taxon>Propionibacteriales</taxon>
        <taxon>Nocardioidaceae</taxon>
        <taxon>Nocardioides</taxon>
    </lineage>
</organism>
<comment type="caution">
    <text evidence="1">The sequence shown here is derived from an EMBL/GenBank/DDBJ whole genome shotgun (WGS) entry which is preliminary data.</text>
</comment>
<reference evidence="1" key="1">
    <citation type="submission" date="2020-11" db="EMBL/GenBank/DDBJ databases">
        <title>Nocardioides sp. nov., isolated from Soil of Cynanchum wilfordii Hemsley rhizosphere.</title>
        <authorList>
            <person name="Lee J.-S."/>
            <person name="Suh M.K."/>
            <person name="Kim J.-S."/>
        </authorList>
    </citation>
    <scope>NUCLEOTIDE SEQUENCE</scope>
    <source>
        <strain evidence="1">KCTC 19275</strain>
    </source>
</reference>
<protein>
    <submittedName>
        <fullName evidence="1">Uncharacterized protein</fullName>
    </submittedName>
</protein>
<evidence type="ECO:0000313" key="1">
    <source>
        <dbReference type="EMBL" id="MBF4765235.1"/>
    </source>
</evidence>
<gene>
    <name evidence="1" type="ORF">ISU07_19050</name>
</gene>
<accession>A0A930VJX6</accession>
<name>A0A930VJX6_9ACTN</name>